<keyword evidence="3" id="KW-1185">Reference proteome</keyword>
<evidence type="ECO:0008006" key="4">
    <source>
        <dbReference type="Google" id="ProtNLM"/>
    </source>
</evidence>
<name>A0ABN1UTQ0_9ACTN</name>
<dbReference type="SUPFAM" id="SSF159501">
    <property type="entry name" value="EreA/ChaN-like"/>
    <property type="match status" value="1"/>
</dbReference>
<comment type="caution">
    <text evidence="2">The sequence shown here is derived from an EMBL/GenBank/DDBJ whole genome shotgun (WGS) entry which is preliminary data.</text>
</comment>
<evidence type="ECO:0000256" key="1">
    <source>
        <dbReference type="SAM" id="MobiDB-lite"/>
    </source>
</evidence>
<dbReference type="PIRSF" id="PIRSF036794">
    <property type="entry name" value="UCP_erythr_ester"/>
    <property type="match status" value="1"/>
</dbReference>
<sequence length="437" mass="48946">MTVGVARLTAAAEDEVTALARPLATTDDLDPVVDRLATARFACLGEASHGTHEFYGWRAELTRRLVEEQGYAWIGVEGDWPDCWRIHRWVTGQDDQDRAAAGVLAEFDRWPEWMWANHEVASFLDWLRGWNLERAPERRVGFYGLDVYSLWDSLRRIRGWLRTHAPDALADAERAWQCFLPFHEDPHRYAWGTRLVPASCEDDVVRLLATVRARTHGLREESAFDALQNALVAAQAERYYRTMVRADGASWNIRDRHMTDTADRLAARHGPGSRGILWAHNTHVGDARATDMARAGMVNVGQLLRERYGDDAVGLVGMAAHRGHVLAASAWGAPERSFALPVARAGSHEDLLHRVLRRPSALVFGPDRSGPWLGVRAGHRAVGVVYDPARESGNYVPTVMGARYDAQLWFEETGPVRPLHHEPPPSGPELETEPSGF</sequence>
<dbReference type="InterPro" id="IPR014622">
    <property type="entry name" value="UCP036794_erythomycin"/>
</dbReference>
<dbReference type="Proteomes" id="UP001499979">
    <property type="component" value="Unassembled WGS sequence"/>
</dbReference>
<proteinExistence type="predicted"/>
<dbReference type="PANTHER" id="PTHR31299">
    <property type="entry name" value="ESTERASE, PUTATIVE (AFU_ORTHOLOGUE AFUA_1G05850)-RELATED"/>
    <property type="match status" value="1"/>
</dbReference>
<dbReference type="InterPro" id="IPR052036">
    <property type="entry name" value="Hydrolase/PRTase-associated"/>
</dbReference>
<dbReference type="Pfam" id="PF05139">
    <property type="entry name" value="Erythro_esteras"/>
    <property type="match status" value="1"/>
</dbReference>
<dbReference type="Gene3D" id="1.20.1440.30">
    <property type="entry name" value="Biosynthetic Protein domain"/>
    <property type="match status" value="1"/>
</dbReference>
<evidence type="ECO:0000313" key="3">
    <source>
        <dbReference type="Proteomes" id="UP001499979"/>
    </source>
</evidence>
<dbReference type="InterPro" id="IPR007815">
    <property type="entry name" value="Emycin_Estase"/>
</dbReference>
<evidence type="ECO:0000313" key="2">
    <source>
        <dbReference type="EMBL" id="GAA1166824.1"/>
    </source>
</evidence>
<accession>A0ABN1UTQ0</accession>
<dbReference type="Gene3D" id="3.30.1870.10">
    <property type="entry name" value="EreA-like, domain 2"/>
    <property type="match status" value="1"/>
</dbReference>
<organism evidence="2 3">
    <name type="scientific">Nocardioides aquiterrae</name>
    <dbReference type="NCBI Taxonomy" id="203799"/>
    <lineage>
        <taxon>Bacteria</taxon>
        <taxon>Bacillati</taxon>
        <taxon>Actinomycetota</taxon>
        <taxon>Actinomycetes</taxon>
        <taxon>Propionibacteriales</taxon>
        <taxon>Nocardioidaceae</taxon>
        <taxon>Nocardioides</taxon>
    </lineage>
</organism>
<dbReference type="RefSeq" id="WP_343911422.1">
    <property type="nucleotide sequence ID" value="NZ_BAAAJE010000041.1"/>
</dbReference>
<feature type="region of interest" description="Disordered" evidence="1">
    <location>
        <begin position="415"/>
        <end position="437"/>
    </location>
</feature>
<gene>
    <name evidence="2" type="ORF">GCM10009606_49920</name>
</gene>
<protein>
    <recommendedName>
        <fullName evidence="4">Erythromycin esterase family protein</fullName>
    </recommendedName>
</protein>
<dbReference type="PANTHER" id="PTHR31299:SF0">
    <property type="entry name" value="ESTERASE, PUTATIVE (AFU_ORTHOLOGUE AFUA_1G05850)-RELATED"/>
    <property type="match status" value="1"/>
</dbReference>
<dbReference type="EMBL" id="BAAAJE010000041">
    <property type="protein sequence ID" value="GAA1166824.1"/>
    <property type="molecule type" value="Genomic_DNA"/>
</dbReference>
<dbReference type="CDD" id="cd14728">
    <property type="entry name" value="Ere-like"/>
    <property type="match status" value="1"/>
</dbReference>
<reference evidence="2 3" key="1">
    <citation type="journal article" date="2019" name="Int. J. Syst. Evol. Microbiol.">
        <title>The Global Catalogue of Microorganisms (GCM) 10K type strain sequencing project: providing services to taxonomists for standard genome sequencing and annotation.</title>
        <authorList>
            <consortium name="The Broad Institute Genomics Platform"/>
            <consortium name="The Broad Institute Genome Sequencing Center for Infectious Disease"/>
            <person name="Wu L."/>
            <person name="Ma J."/>
        </authorList>
    </citation>
    <scope>NUCLEOTIDE SEQUENCE [LARGE SCALE GENOMIC DNA]</scope>
    <source>
        <strain evidence="2 3">JCM 11813</strain>
    </source>
</reference>
<dbReference type="Gene3D" id="3.40.1660.10">
    <property type="entry name" value="EreA-like (biosynthetic domain)"/>
    <property type="match status" value="1"/>
</dbReference>